<proteinExistence type="predicted"/>
<dbReference type="Proteomes" id="UP000765509">
    <property type="component" value="Unassembled WGS sequence"/>
</dbReference>
<organism evidence="1 2">
    <name type="scientific">Austropuccinia psidii MF-1</name>
    <dbReference type="NCBI Taxonomy" id="1389203"/>
    <lineage>
        <taxon>Eukaryota</taxon>
        <taxon>Fungi</taxon>
        <taxon>Dikarya</taxon>
        <taxon>Basidiomycota</taxon>
        <taxon>Pucciniomycotina</taxon>
        <taxon>Pucciniomycetes</taxon>
        <taxon>Pucciniales</taxon>
        <taxon>Sphaerophragmiaceae</taxon>
        <taxon>Austropuccinia</taxon>
    </lineage>
</organism>
<sequence>MEVESSEDFEDFEALLSKSISSSDPLASATELNEYQKSGVTLRGLRRLAMGRKTSQINSHKPATALKIYDEIDLTCENCQTNYHTSDEFSKLFVPGSEDFPRFILKYAYKPINVQGYGFCGYRAASH</sequence>
<dbReference type="AlphaFoldDB" id="A0A9Q3GEK0"/>
<gene>
    <name evidence="1" type="ORF">O181_004154</name>
</gene>
<comment type="caution">
    <text evidence="1">The sequence shown here is derived from an EMBL/GenBank/DDBJ whole genome shotgun (WGS) entry which is preliminary data.</text>
</comment>
<accession>A0A9Q3GEK0</accession>
<keyword evidence="2" id="KW-1185">Reference proteome</keyword>
<protein>
    <submittedName>
        <fullName evidence="1">Uncharacterized protein</fullName>
    </submittedName>
</protein>
<evidence type="ECO:0000313" key="1">
    <source>
        <dbReference type="EMBL" id="MBW0464439.1"/>
    </source>
</evidence>
<name>A0A9Q3GEK0_9BASI</name>
<reference evidence="1" key="1">
    <citation type="submission" date="2021-03" db="EMBL/GenBank/DDBJ databases">
        <title>Draft genome sequence of rust myrtle Austropuccinia psidii MF-1, a brazilian biotype.</title>
        <authorList>
            <person name="Quecine M.C."/>
            <person name="Pachon D.M.R."/>
            <person name="Bonatelli M.L."/>
            <person name="Correr F.H."/>
            <person name="Franceschini L.M."/>
            <person name="Leite T.F."/>
            <person name="Margarido G.R.A."/>
            <person name="Almeida C.A."/>
            <person name="Ferrarezi J.A."/>
            <person name="Labate C.A."/>
        </authorList>
    </citation>
    <scope>NUCLEOTIDE SEQUENCE</scope>
    <source>
        <strain evidence="1">MF-1</strain>
    </source>
</reference>
<evidence type="ECO:0000313" key="2">
    <source>
        <dbReference type="Proteomes" id="UP000765509"/>
    </source>
</evidence>
<dbReference type="EMBL" id="AVOT02000778">
    <property type="protein sequence ID" value="MBW0464439.1"/>
    <property type="molecule type" value="Genomic_DNA"/>
</dbReference>